<name>A0A2Z4LUB1_9FLAO</name>
<organism evidence="1 2">
    <name type="scientific">Flagellimonas maritima</name>
    <dbReference type="NCBI Taxonomy" id="1383885"/>
    <lineage>
        <taxon>Bacteria</taxon>
        <taxon>Pseudomonadati</taxon>
        <taxon>Bacteroidota</taxon>
        <taxon>Flavobacteriia</taxon>
        <taxon>Flavobacteriales</taxon>
        <taxon>Flavobacteriaceae</taxon>
        <taxon>Flagellimonas</taxon>
    </lineage>
</organism>
<dbReference type="RefSeq" id="WP_112378726.1">
    <property type="nucleotide sequence ID" value="NZ_CP030104.1"/>
</dbReference>
<dbReference type="EMBL" id="CP030104">
    <property type="protein sequence ID" value="AWX45323.1"/>
    <property type="molecule type" value="Genomic_DNA"/>
</dbReference>
<reference evidence="1 2" key="1">
    <citation type="submission" date="2018-06" db="EMBL/GenBank/DDBJ databases">
        <title>Spongiibacterium sp. HME9304 Genome sequencing and assembly.</title>
        <authorList>
            <person name="Kang H."/>
            <person name="Kim H."/>
            <person name="Joh K."/>
        </authorList>
    </citation>
    <scope>NUCLEOTIDE SEQUENCE [LARGE SCALE GENOMIC DNA]</scope>
    <source>
        <strain evidence="1 2">HME9304</strain>
    </source>
</reference>
<dbReference type="Proteomes" id="UP000248536">
    <property type="component" value="Chromosome"/>
</dbReference>
<sequence>MKKCIEQLNSTKITFLFMVILLLSAVSCDKDDATTEDLSSSEVISSTELQFSDEAEMISEEIIIVAEDVYATDEISMTSKENYSSDYLPDCVVVTSIVTDTTREKTIDFGNGCELPNGNVLSGIINLSYAKNMEEASKNIALSLENFTFNGVSVEGTANVVRVRSNGNGNPQATTDASFNATWPEGETASFEGTRTREWIEGYGSGFWGDNVFLITGKRTYIGRLGNVYIKEVITPLRRELSCRFIVSGVLEISRNDNTASLDFGDGSCDAQGTLTQADGTEREVFLRRFLKN</sequence>
<dbReference type="KEGG" id="spon:HME9304_02336"/>
<evidence type="ECO:0000313" key="1">
    <source>
        <dbReference type="EMBL" id="AWX45323.1"/>
    </source>
</evidence>
<keyword evidence="2" id="KW-1185">Reference proteome</keyword>
<evidence type="ECO:0000313" key="2">
    <source>
        <dbReference type="Proteomes" id="UP000248536"/>
    </source>
</evidence>
<accession>A0A2Z4LUB1</accession>
<dbReference type="OrthoDB" id="1114031at2"/>
<evidence type="ECO:0008006" key="3">
    <source>
        <dbReference type="Google" id="ProtNLM"/>
    </source>
</evidence>
<dbReference type="PROSITE" id="PS51257">
    <property type="entry name" value="PROKAR_LIPOPROTEIN"/>
    <property type="match status" value="1"/>
</dbReference>
<dbReference type="AlphaFoldDB" id="A0A2Z4LUB1"/>
<protein>
    <recommendedName>
        <fullName evidence="3">Lipoprotein</fullName>
    </recommendedName>
</protein>
<gene>
    <name evidence="1" type="ORF">HME9304_02336</name>
</gene>
<proteinExistence type="predicted"/>